<gene>
    <name evidence="2" type="ORF">GPZ80_28800</name>
</gene>
<evidence type="ECO:0000313" key="2">
    <source>
        <dbReference type="EMBL" id="MBC6451168.1"/>
    </source>
</evidence>
<dbReference type="RefSeq" id="WP_187224250.1">
    <property type="nucleotide sequence ID" value="NZ_JABVED010000025.1"/>
</dbReference>
<evidence type="ECO:0000256" key="1">
    <source>
        <dbReference type="SAM" id="SignalP"/>
    </source>
</evidence>
<feature type="chain" id="PRO_5045641946" evidence="1">
    <location>
        <begin position="25"/>
        <end position="112"/>
    </location>
</feature>
<proteinExistence type="predicted"/>
<keyword evidence="1" id="KW-0732">Signal</keyword>
<evidence type="ECO:0000313" key="3">
    <source>
        <dbReference type="Proteomes" id="UP000734823"/>
    </source>
</evidence>
<comment type="caution">
    <text evidence="2">The sequence shown here is derived from an EMBL/GenBank/DDBJ whole genome shotgun (WGS) entry which is preliminary data.</text>
</comment>
<dbReference type="EMBL" id="JABVED010000025">
    <property type="protein sequence ID" value="MBC6451168.1"/>
    <property type="molecule type" value="Genomic_DNA"/>
</dbReference>
<dbReference type="Proteomes" id="UP000734823">
    <property type="component" value="Unassembled WGS sequence"/>
</dbReference>
<dbReference type="Pfam" id="PF03995">
    <property type="entry name" value="Inhibitor_I36"/>
    <property type="match status" value="1"/>
</dbReference>
<organism evidence="2 3">
    <name type="scientific">Actinokineospora xionganensis</name>
    <dbReference type="NCBI Taxonomy" id="2684470"/>
    <lineage>
        <taxon>Bacteria</taxon>
        <taxon>Bacillati</taxon>
        <taxon>Actinomycetota</taxon>
        <taxon>Actinomycetes</taxon>
        <taxon>Pseudonocardiales</taxon>
        <taxon>Pseudonocardiaceae</taxon>
        <taxon>Actinokineospora</taxon>
    </lineage>
</organism>
<keyword evidence="3" id="KW-1185">Reference proteome</keyword>
<sequence length="112" mass="12370">MKRTLAVAAIALSTMAFSAGPASAATGYDRCPAGYFCLFKYDNGQGAMAYFLYRSPDLSQQGMVNPHSWRNNNAGAFCMYYERNYVNRGGIFPSGTTGNFNQHPYYSTKKCV</sequence>
<protein>
    <submittedName>
        <fullName evidence="2">Peptidase inhibitor family I36 protein</fullName>
    </submittedName>
</protein>
<feature type="signal peptide" evidence="1">
    <location>
        <begin position="1"/>
        <end position="24"/>
    </location>
</feature>
<accession>A0ABR7LEM3</accession>
<name>A0ABR7LEM3_9PSEU</name>
<reference evidence="2 3" key="1">
    <citation type="submission" date="2020-06" db="EMBL/GenBank/DDBJ databases">
        <title>Actinokineospora xiongansis sp. nov., isolated from soil of Baiyangdian.</title>
        <authorList>
            <person name="Zhang X."/>
        </authorList>
    </citation>
    <scope>NUCLEOTIDE SEQUENCE [LARGE SCALE GENOMIC DNA]</scope>
    <source>
        <strain evidence="2 3">HBU206404</strain>
    </source>
</reference>